<comment type="caution">
    <text evidence="1">The sequence shown here is derived from an EMBL/GenBank/DDBJ whole genome shotgun (WGS) entry which is preliminary data.</text>
</comment>
<reference evidence="1" key="1">
    <citation type="journal article" date="2021" name="Environ. Microbiol.">
        <title>Gene family expansions and transcriptome signatures uncover fungal adaptations to wood decay.</title>
        <authorList>
            <person name="Hage H."/>
            <person name="Miyauchi S."/>
            <person name="Viragh M."/>
            <person name="Drula E."/>
            <person name="Min B."/>
            <person name="Chaduli D."/>
            <person name="Navarro D."/>
            <person name="Favel A."/>
            <person name="Norest M."/>
            <person name="Lesage-Meessen L."/>
            <person name="Balint B."/>
            <person name="Merenyi Z."/>
            <person name="de Eugenio L."/>
            <person name="Morin E."/>
            <person name="Martinez A.T."/>
            <person name="Baldrian P."/>
            <person name="Stursova M."/>
            <person name="Martinez M.J."/>
            <person name="Novotny C."/>
            <person name="Magnuson J.K."/>
            <person name="Spatafora J.W."/>
            <person name="Maurice S."/>
            <person name="Pangilinan J."/>
            <person name="Andreopoulos W."/>
            <person name="LaButti K."/>
            <person name="Hundley H."/>
            <person name="Na H."/>
            <person name="Kuo A."/>
            <person name="Barry K."/>
            <person name="Lipzen A."/>
            <person name="Henrissat B."/>
            <person name="Riley R."/>
            <person name="Ahrendt S."/>
            <person name="Nagy L.G."/>
            <person name="Grigoriev I.V."/>
            <person name="Martin F."/>
            <person name="Rosso M.N."/>
        </authorList>
    </citation>
    <scope>NUCLEOTIDE SEQUENCE</scope>
    <source>
        <strain evidence="1">CBS 384.51</strain>
    </source>
</reference>
<dbReference type="Proteomes" id="UP001055072">
    <property type="component" value="Unassembled WGS sequence"/>
</dbReference>
<sequence length="318" mass="36366">MADFNTMSDDEHNPFYCPSVPAALFLETVRNQVRRDNSALGIATRNLSNTPELTHSFDEDSFPSFAKILDESICKEDLLEMHYRLRDSTNDDSSFLSSLHWQHQQPAPLFTSDFSKHRSPRLTSCQKGSPAISVTFSDLAASPRRERSVIDVNDGSFELSAKAEKLRFYTDNFLDSPDELGSRSDLLSLALPKSIEGLTSRVHALQGSFALELDAYTFEILLTNCQINYTDFPLELNLLSESQFLFLGFQWSYRAFDFARSSLWPKRTRISKSRTPLPPMVSHFDLCSVMIWAIKSYRRRLPQCPRTKHPAHVRNRVP</sequence>
<accession>A0ACB8U7I1</accession>
<keyword evidence="2" id="KW-1185">Reference proteome</keyword>
<dbReference type="EMBL" id="MU274908">
    <property type="protein sequence ID" value="KAI0090231.1"/>
    <property type="molecule type" value="Genomic_DNA"/>
</dbReference>
<name>A0ACB8U7I1_9APHY</name>
<evidence type="ECO:0000313" key="1">
    <source>
        <dbReference type="EMBL" id="KAI0090231.1"/>
    </source>
</evidence>
<protein>
    <submittedName>
        <fullName evidence="1">Uncharacterized protein</fullName>
    </submittedName>
</protein>
<proteinExistence type="predicted"/>
<gene>
    <name evidence="1" type="ORF">BDY19DRAFT_760101</name>
</gene>
<organism evidence="1 2">
    <name type="scientific">Irpex rosettiformis</name>
    <dbReference type="NCBI Taxonomy" id="378272"/>
    <lineage>
        <taxon>Eukaryota</taxon>
        <taxon>Fungi</taxon>
        <taxon>Dikarya</taxon>
        <taxon>Basidiomycota</taxon>
        <taxon>Agaricomycotina</taxon>
        <taxon>Agaricomycetes</taxon>
        <taxon>Polyporales</taxon>
        <taxon>Irpicaceae</taxon>
        <taxon>Irpex</taxon>
    </lineage>
</organism>
<evidence type="ECO:0000313" key="2">
    <source>
        <dbReference type="Proteomes" id="UP001055072"/>
    </source>
</evidence>